<dbReference type="EMBL" id="JAAIUW010000010">
    <property type="protein sequence ID" value="KAF7813870.1"/>
    <property type="molecule type" value="Genomic_DNA"/>
</dbReference>
<name>A0A834T3C2_9FABA</name>
<keyword evidence="2" id="KW-1185">Reference proteome</keyword>
<organism evidence="1 2">
    <name type="scientific">Senna tora</name>
    <dbReference type="NCBI Taxonomy" id="362788"/>
    <lineage>
        <taxon>Eukaryota</taxon>
        <taxon>Viridiplantae</taxon>
        <taxon>Streptophyta</taxon>
        <taxon>Embryophyta</taxon>
        <taxon>Tracheophyta</taxon>
        <taxon>Spermatophyta</taxon>
        <taxon>Magnoliopsida</taxon>
        <taxon>eudicotyledons</taxon>
        <taxon>Gunneridae</taxon>
        <taxon>Pentapetalae</taxon>
        <taxon>rosids</taxon>
        <taxon>fabids</taxon>
        <taxon>Fabales</taxon>
        <taxon>Fabaceae</taxon>
        <taxon>Caesalpinioideae</taxon>
        <taxon>Cassia clade</taxon>
        <taxon>Senna</taxon>
    </lineage>
</organism>
<protein>
    <submittedName>
        <fullName evidence="1">Uncharacterized protein</fullName>
    </submittedName>
</protein>
<dbReference type="AlphaFoldDB" id="A0A834T3C2"/>
<evidence type="ECO:0000313" key="2">
    <source>
        <dbReference type="Proteomes" id="UP000634136"/>
    </source>
</evidence>
<proteinExistence type="predicted"/>
<comment type="caution">
    <text evidence="1">The sequence shown here is derived from an EMBL/GenBank/DDBJ whole genome shotgun (WGS) entry which is preliminary data.</text>
</comment>
<sequence>MEEDFILERRKHVGVRLGKPTLKADWSDFAATAMAPPHLSSFYLFLRRRRALFHTRLHFRL</sequence>
<gene>
    <name evidence="1" type="ORF">G2W53_034846</name>
</gene>
<dbReference type="Proteomes" id="UP000634136">
    <property type="component" value="Unassembled WGS sequence"/>
</dbReference>
<accession>A0A834T3C2</accession>
<evidence type="ECO:0000313" key="1">
    <source>
        <dbReference type="EMBL" id="KAF7813870.1"/>
    </source>
</evidence>
<reference evidence="1" key="1">
    <citation type="submission" date="2020-09" db="EMBL/GenBank/DDBJ databases">
        <title>Genome-Enabled Discovery of Anthraquinone Biosynthesis in Senna tora.</title>
        <authorList>
            <person name="Kang S.-H."/>
            <person name="Pandey R.P."/>
            <person name="Lee C.-M."/>
            <person name="Sim J.-S."/>
            <person name="Jeong J.-T."/>
            <person name="Choi B.-S."/>
            <person name="Jung M."/>
            <person name="Ginzburg D."/>
            <person name="Zhao K."/>
            <person name="Won S.Y."/>
            <person name="Oh T.-J."/>
            <person name="Yu Y."/>
            <person name="Kim N.-H."/>
            <person name="Lee O.R."/>
            <person name="Lee T.-H."/>
            <person name="Bashyal P."/>
            <person name="Kim T.-S."/>
            <person name="Lee W.-H."/>
            <person name="Kawkins C."/>
            <person name="Kim C.-K."/>
            <person name="Kim J.S."/>
            <person name="Ahn B.O."/>
            <person name="Rhee S.Y."/>
            <person name="Sohng J.K."/>
        </authorList>
    </citation>
    <scope>NUCLEOTIDE SEQUENCE</scope>
    <source>
        <tissue evidence="1">Leaf</tissue>
    </source>
</reference>